<feature type="signal peptide" evidence="1">
    <location>
        <begin position="1"/>
        <end position="16"/>
    </location>
</feature>
<evidence type="ECO:0000313" key="2">
    <source>
        <dbReference type="EMBL" id="KMK51470.1"/>
    </source>
</evidence>
<keyword evidence="3" id="KW-1185">Reference proteome</keyword>
<keyword evidence="1" id="KW-0732">Signal</keyword>
<evidence type="ECO:0000313" key="3">
    <source>
        <dbReference type="Proteomes" id="UP000036270"/>
    </source>
</evidence>
<protein>
    <recommendedName>
        <fullName evidence="4">Lipoprotein</fullName>
    </recommendedName>
</protein>
<dbReference type="AlphaFoldDB" id="A0A0J5P6S9"/>
<dbReference type="PROSITE" id="PS51257">
    <property type="entry name" value="PROKAR_LIPOPROTEIN"/>
    <property type="match status" value="1"/>
</dbReference>
<evidence type="ECO:0008006" key="4">
    <source>
        <dbReference type="Google" id="ProtNLM"/>
    </source>
</evidence>
<feature type="chain" id="PRO_5005262701" description="Lipoprotein" evidence="1">
    <location>
        <begin position="17"/>
        <end position="64"/>
    </location>
</feature>
<comment type="caution">
    <text evidence="2">The sequence shown here is derived from an EMBL/GenBank/DDBJ whole genome shotgun (WGS) entry which is preliminary data.</text>
</comment>
<dbReference type="EMBL" id="JWIZ01000033">
    <property type="protein sequence ID" value="KMK51470.1"/>
    <property type="molecule type" value="Genomic_DNA"/>
</dbReference>
<sequence>MKKMLLALTVSGLLTACTPTPISVINPSCAGFSLIKASRQDSTETLRQVLVHNDTYRTICKGAE</sequence>
<name>A0A0J5P6S9_9PAST</name>
<gene>
    <name evidence="2" type="ORF">RO21_06030</name>
</gene>
<evidence type="ECO:0000256" key="1">
    <source>
        <dbReference type="SAM" id="SignalP"/>
    </source>
</evidence>
<dbReference type="Proteomes" id="UP000036270">
    <property type="component" value="Unassembled WGS sequence"/>
</dbReference>
<dbReference type="STRING" id="67855.RO21_06030"/>
<reference evidence="2 3" key="1">
    <citation type="submission" date="2014-12" db="EMBL/GenBank/DDBJ databases">
        <title>Reclassification of Actinobacillus muris as Muribacter muris.</title>
        <authorList>
            <person name="Christensen H."/>
            <person name="Nicklas W."/>
            <person name="Bisgaard M."/>
        </authorList>
    </citation>
    <scope>NUCLEOTIDE SEQUENCE [LARGE SCALE GENOMIC DNA]</scope>
    <source>
        <strain evidence="2 3">Ackerman80-443D</strain>
    </source>
</reference>
<accession>A0A0J5P6S9</accession>
<proteinExistence type="predicted"/>
<organism evidence="2 3">
    <name type="scientific">Muribacter muris</name>
    <dbReference type="NCBI Taxonomy" id="67855"/>
    <lineage>
        <taxon>Bacteria</taxon>
        <taxon>Pseudomonadati</taxon>
        <taxon>Pseudomonadota</taxon>
        <taxon>Gammaproteobacteria</taxon>
        <taxon>Pasteurellales</taxon>
        <taxon>Pasteurellaceae</taxon>
        <taxon>Muribacter</taxon>
    </lineage>
</organism>
<dbReference type="PATRIC" id="fig|67855.3.peg.1188"/>